<gene>
    <name evidence="2" type="ORF">NDI76_15995</name>
</gene>
<evidence type="ECO:0000313" key="3">
    <source>
        <dbReference type="Proteomes" id="UP001257060"/>
    </source>
</evidence>
<feature type="region of interest" description="Disordered" evidence="1">
    <location>
        <begin position="18"/>
        <end position="39"/>
    </location>
</feature>
<feature type="region of interest" description="Disordered" evidence="1">
    <location>
        <begin position="49"/>
        <end position="68"/>
    </location>
</feature>
<dbReference type="EMBL" id="JAMQOP010000003">
    <property type="protein sequence ID" value="MDS0300249.1"/>
    <property type="molecule type" value="Genomic_DNA"/>
</dbReference>
<name>A0ABU2GJA4_9EURY</name>
<sequence>MAKNIRVDEEFHAYVESHNRDGETMGETLRRLTRGPDPNEIAGVLSEESADRMETAIEDLSGAEQGPR</sequence>
<organism evidence="2 3">
    <name type="scientific">Halogeometricum salsisoli</name>
    <dbReference type="NCBI Taxonomy" id="2950536"/>
    <lineage>
        <taxon>Archaea</taxon>
        <taxon>Methanobacteriati</taxon>
        <taxon>Methanobacteriota</taxon>
        <taxon>Stenosarchaea group</taxon>
        <taxon>Halobacteria</taxon>
        <taxon>Halobacteriales</taxon>
        <taxon>Haloferacaceae</taxon>
        <taxon>Halogeometricum</taxon>
    </lineage>
</organism>
<comment type="caution">
    <text evidence="2">The sequence shown here is derived from an EMBL/GenBank/DDBJ whole genome shotgun (WGS) entry which is preliminary data.</text>
</comment>
<evidence type="ECO:0000256" key="1">
    <source>
        <dbReference type="SAM" id="MobiDB-lite"/>
    </source>
</evidence>
<protein>
    <submittedName>
        <fullName evidence="2">Uncharacterized protein</fullName>
    </submittedName>
</protein>
<evidence type="ECO:0000313" key="2">
    <source>
        <dbReference type="EMBL" id="MDS0300249.1"/>
    </source>
</evidence>
<dbReference type="RefSeq" id="WP_310925144.1">
    <property type="nucleotide sequence ID" value="NZ_JAMQOP010000003.1"/>
</dbReference>
<dbReference type="Proteomes" id="UP001257060">
    <property type="component" value="Unassembled WGS sequence"/>
</dbReference>
<accession>A0ABU2GJA4</accession>
<proteinExistence type="predicted"/>
<reference evidence="2 3" key="1">
    <citation type="submission" date="2022-06" db="EMBL/GenBank/DDBJ databases">
        <title>Halogeometricum sp. a new haloarchaeum isolate from saline soil.</title>
        <authorList>
            <person name="Strakova D."/>
            <person name="Galisteo C."/>
            <person name="Sanchez-Porro C."/>
            <person name="Ventosa A."/>
        </authorList>
    </citation>
    <scope>NUCLEOTIDE SEQUENCE [LARGE SCALE GENOMIC DNA]</scope>
    <source>
        <strain evidence="2 3">S1BR25-6</strain>
    </source>
</reference>
<keyword evidence="3" id="KW-1185">Reference proteome</keyword>